<accession>A0A9N9JFI0</accession>
<keyword evidence="2 4" id="KW-1133">Transmembrane helix</keyword>
<feature type="non-terminal residue" evidence="5">
    <location>
        <position position="76"/>
    </location>
</feature>
<dbReference type="EMBL" id="CAJVPV010049926">
    <property type="protein sequence ID" value="CAG8776943.1"/>
    <property type="molecule type" value="Genomic_DNA"/>
</dbReference>
<sequence>MSNEAEKDINAESEIDFSVVDALPEKDADTEEKKETVEAVPFSKLLRFATPVEYLYMFVGSIAALVSGAALPLMTI</sequence>
<protein>
    <submittedName>
        <fullName evidence="5">11720_t:CDS:1</fullName>
    </submittedName>
</protein>
<evidence type="ECO:0000313" key="5">
    <source>
        <dbReference type="EMBL" id="CAG8776943.1"/>
    </source>
</evidence>
<comment type="caution">
    <text evidence="5">The sequence shown here is derived from an EMBL/GenBank/DDBJ whole genome shotgun (WGS) entry which is preliminary data.</text>
</comment>
<keyword evidence="1 4" id="KW-0812">Transmembrane</keyword>
<dbReference type="GO" id="GO:0016020">
    <property type="term" value="C:membrane"/>
    <property type="evidence" value="ECO:0007669"/>
    <property type="project" value="InterPro"/>
</dbReference>
<evidence type="ECO:0000256" key="4">
    <source>
        <dbReference type="SAM" id="Phobius"/>
    </source>
</evidence>
<evidence type="ECO:0000256" key="2">
    <source>
        <dbReference type="ARBA" id="ARBA00022989"/>
    </source>
</evidence>
<reference evidence="5" key="1">
    <citation type="submission" date="2021-06" db="EMBL/GenBank/DDBJ databases">
        <authorList>
            <person name="Kallberg Y."/>
            <person name="Tangrot J."/>
            <person name="Rosling A."/>
        </authorList>
    </citation>
    <scope>NUCLEOTIDE SEQUENCE</scope>
    <source>
        <strain evidence="5">CL551</strain>
    </source>
</reference>
<organism evidence="5 6">
    <name type="scientific">Acaulospora morrowiae</name>
    <dbReference type="NCBI Taxonomy" id="94023"/>
    <lineage>
        <taxon>Eukaryota</taxon>
        <taxon>Fungi</taxon>
        <taxon>Fungi incertae sedis</taxon>
        <taxon>Mucoromycota</taxon>
        <taxon>Glomeromycotina</taxon>
        <taxon>Glomeromycetes</taxon>
        <taxon>Diversisporales</taxon>
        <taxon>Acaulosporaceae</taxon>
        <taxon>Acaulospora</taxon>
    </lineage>
</organism>
<dbReference type="AlphaFoldDB" id="A0A9N9JFI0"/>
<dbReference type="Gene3D" id="1.20.1560.10">
    <property type="entry name" value="ABC transporter type 1, transmembrane domain"/>
    <property type="match status" value="1"/>
</dbReference>
<keyword evidence="6" id="KW-1185">Reference proteome</keyword>
<feature type="transmembrane region" description="Helical" evidence="4">
    <location>
        <begin position="54"/>
        <end position="74"/>
    </location>
</feature>
<dbReference type="GO" id="GO:0005524">
    <property type="term" value="F:ATP binding"/>
    <property type="evidence" value="ECO:0007669"/>
    <property type="project" value="InterPro"/>
</dbReference>
<dbReference type="InterPro" id="IPR036640">
    <property type="entry name" value="ABC1_TM_sf"/>
</dbReference>
<gene>
    <name evidence="5" type="ORF">AMORRO_LOCUS16995</name>
</gene>
<evidence type="ECO:0000313" key="6">
    <source>
        <dbReference type="Proteomes" id="UP000789342"/>
    </source>
</evidence>
<keyword evidence="3 4" id="KW-0472">Membrane</keyword>
<evidence type="ECO:0000256" key="3">
    <source>
        <dbReference type="ARBA" id="ARBA00023136"/>
    </source>
</evidence>
<evidence type="ECO:0000256" key="1">
    <source>
        <dbReference type="ARBA" id="ARBA00022692"/>
    </source>
</evidence>
<dbReference type="Proteomes" id="UP000789342">
    <property type="component" value="Unassembled WGS sequence"/>
</dbReference>
<proteinExistence type="predicted"/>
<name>A0A9N9JFI0_9GLOM</name>